<dbReference type="SUPFAM" id="SSF55073">
    <property type="entry name" value="Nucleotide cyclase"/>
    <property type="match status" value="1"/>
</dbReference>
<accession>A0A1G7BXV9</accession>
<dbReference type="Gene3D" id="3.30.70.1230">
    <property type="entry name" value="Nucleotide cyclase"/>
    <property type="match status" value="1"/>
</dbReference>
<dbReference type="EMBL" id="FMZV01000017">
    <property type="protein sequence ID" value="SDE31941.1"/>
    <property type="molecule type" value="Genomic_DNA"/>
</dbReference>
<evidence type="ECO:0000313" key="2">
    <source>
        <dbReference type="EMBL" id="SDE31941.1"/>
    </source>
</evidence>
<dbReference type="InterPro" id="IPR050697">
    <property type="entry name" value="Adenylyl/Guanylyl_Cyclase_3/4"/>
</dbReference>
<protein>
    <submittedName>
        <fullName evidence="2">Adenylate cyclase, class 3</fullName>
    </submittedName>
</protein>
<dbReference type="PROSITE" id="PS50125">
    <property type="entry name" value="GUANYLATE_CYCLASE_2"/>
    <property type="match status" value="1"/>
</dbReference>
<dbReference type="PANTHER" id="PTHR43081">
    <property type="entry name" value="ADENYLATE CYCLASE, TERMINAL-DIFFERENTIATION SPECIFIC-RELATED"/>
    <property type="match status" value="1"/>
</dbReference>
<dbReference type="Proteomes" id="UP000199628">
    <property type="component" value="Unassembled WGS sequence"/>
</dbReference>
<sequence>MRSTVIFRLAKGTWKIIHVHNSLPVNNVKGFGYEARGFEELLDAALSSPYELGPSGMASVMFTDIADSTRIAETIGDHLWTEAVRRHLRLIQKHNVEGGGKVVKSLGDGVMSSFSSARAALSTARMIQRANSAETTEPKLQVRISVHTGEVMASDSDHFGTVVNKAARIAALAAPGDICVSDATRIMVGGATDFVFHDQMTVPLKALEGEHSLCKLSWRDRG</sequence>
<dbReference type="GO" id="GO:0035556">
    <property type="term" value="P:intracellular signal transduction"/>
    <property type="evidence" value="ECO:0007669"/>
    <property type="project" value="InterPro"/>
</dbReference>
<dbReference type="InterPro" id="IPR001054">
    <property type="entry name" value="A/G_cyclase"/>
</dbReference>
<dbReference type="OrthoDB" id="7699763at2"/>
<dbReference type="GO" id="GO:0006171">
    <property type="term" value="P:cAMP biosynthetic process"/>
    <property type="evidence" value="ECO:0007669"/>
    <property type="project" value="TreeGrafter"/>
</dbReference>
<dbReference type="CDD" id="cd07302">
    <property type="entry name" value="CHD"/>
    <property type="match status" value="1"/>
</dbReference>
<evidence type="ECO:0000259" key="1">
    <source>
        <dbReference type="PROSITE" id="PS50125"/>
    </source>
</evidence>
<keyword evidence="3" id="KW-1185">Reference proteome</keyword>
<dbReference type="GO" id="GO:0004016">
    <property type="term" value="F:adenylate cyclase activity"/>
    <property type="evidence" value="ECO:0007669"/>
    <property type="project" value="UniProtKB-ARBA"/>
</dbReference>
<dbReference type="InterPro" id="IPR029787">
    <property type="entry name" value="Nucleotide_cyclase"/>
</dbReference>
<dbReference type="Pfam" id="PF00211">
    <property type="entry name" value="Guanylate_cyc"/>
    <property type="match status" value="1"/>
</dbReference>
<dbReference type="SMART" id="SM00044">
    <property type="entry name" value="CYCc"/>
    <property type="match status" value="1"/>
</dbReference>
<organism evidence="2 3">
    <name type="scientific">Ruegeria marina</name>
    <dbReference type="NCBI Taxonomy" id="639004"/>
    <lineage>
        <taxon>Bacteria</taxon>
        <taxon>Pseudomonadati</taxon>
        <taxon>Pseudomonadota</taxon>
        <taxon>Alphaproteobacteria</taxon>
        <taxon>Rhodobacterales</taxon>
        <taxon>Roseobacteraceae</taxon>
        <taxon>Ruegeria</taxon>
    </lineage>
</organism>
<dbReference type="AlphaFoldDB" id="A0A1G7BXV9"/>
<dbReference type="STRING" id="639004.SAMN04488239_11735"/>
<dbReference type="PANTHER" id="PTHR43081:SF19">
    <property type="entry name" value="PH-SENSITIVE ADENYLATE CYCLASE RV1264"/>
    <property type="match status" value="1"/>
</dbReference>
<name>A0A1G7BXV9_9RHOB</name>
<reference evidence="3" key="1">
    <citation type="submission" date="2016-10" db="EMBL/GenBank/DDBJ databases">
        <authorList>
            <person name="Varghese N."/>
            <person name="Submissions S."/>
        </authorList>
    </citation>
    <scope>NUCLEOTIDE SEQUENCE [LARGE SCALE GENOMIC DNA]</scope>
    <source>
        <strain evidence="3">CGMCC 1.9108</strain>
    </source>
</reference>
<evidence type="ECO:0000313" key="3">
    <source>
        <dbReference type="Proteomes" id="UP000199628"/>
    </source>
</evidence>
<feature type="domain" description="Guanylate cyclase" evidence="1">
    <location>
        <begin position="59"/>
        <end position="170"/>
    </location>
</feature>
<gene>
    <name evidence="2" type="ORF">SAMN04488239_11735</name>
</gene>
<proteinExistence type="predicted"/>